<keyword evidence="2" id="KW-1185">Reference proteome</keyword>
<organism evidence="1 2">
    <name type="scientific">Trichinella pseudospiralis</name>
    <name type="common">Parasitic roundworm</name>
    <dbReference type="NCBI Taxonomy" id="6337"/>
    <lineage>
        <taxon>Eukaryota</taxon>
        <taxon>Metazoa</taxon>
        <taxon>Ecdysozoa</taxon>
        <taxon>Nematoda</taxon>
        <taxon>Enoplea</taxon>
        <taxon>Dorylaimia</taxon>
        <taxon>Trichinellida</taxon>
        <taxon>Trichinellidae</taxon>
        <taxon>Trichinella</taxon>
    </lineage>
</organism>
<sequence>MIKSVLSIIDHVVLNNDGLEIIVAITYKVDYCKKYSETTLELYVCYFRHFLFSASGSAPSYHVGVKEPRIKKERFLVKKIRKQRRQDEVFTQKA</sequence>
<gene>
    <name evidence="1" type="ORF">T4D_9096</name>
</gene>
<name>A0A0V1FWA7_TRIPS</name>
<accession>A0A0V1FWA7</accession>
<evidence type="ECO:0000313" key="2">
    <source>
        <dbReference type="Proteomes" id="UP000054995"/>
    </source>
</evidence>
<dbReference type="AlphaFoldDB" id="A0A0V1FWA7"/>
<dbReference type="EMBL" id="JYDT01000030">
    <property type="protein sequence ID" value="KRY89571.1"/>
    <property type="molecule type" value="Genomic_DNA"/>
</dbReference>
<reference evidence="1 2" key="1">
    <citation type="submission" date="2015-01" db="EMBL/GenBank/DDBJ databases">
        <title>Evolution of Trichinella species and genotypes.</title>
        <authorList>
            <person name="Korhonen P.K."/>
            <person name="Edoardo P."/>
            <person name="Giuseppe L.R."/>
            <person name="Gasser R.B."/>
        </authorList>
    </citation>
    <scope>NUCLEOTIDE SEQUENCE [LARGE SCALE GENOMIC DNA]</scope>
    <source>
        <strain evidence="1">ISS470</strain>
    </source>
</reference>
<proteinExistence type="predicted"/>
<protein>
    <submittedName>
        <fullName evidence="1">Uncharacterized protein</fullName>
    </submittedName>
</protein>
<evidence type="ECO:0000313" key="1">
    <source>
        <dbReference type="EMBL" id="KRY89571.1"/>
    </source>
</evidence>
<comment type="caution">
    <text evidence="1">The sequence shown here is derived from an EMBL/GenBank/DDBJ whole genome shotgun (WGS) entry which is preliminary data.</text>
</comment>
<dbReference type="Proteomes" id="UP000054995">
    <property type="component" value="Unassembled WGS sequence"/>
</dbReference>